<feature type="region of interest" description="Disordered" evidence="1">
    <location>
        <begin position="23"/>
        <end position="45"/>
    </location>
</feature>
<name>A0AAD1HA51_9MYCO</name>
<sequence length="132" mass="13645">MVTGPGSGSPVAVNASVIDNADSPAATAPANTATPTSTGHTALLRRPEAVVVMRPAYGVTAVTPQAPAGTPSRREQWTRFIRPKLKLCSRFGRSACTTSVSAGSSFAAQRFALEELVAGDLVDLIHIEQDAA</sequence>
<evidence type="ECO:0000256" key="1">
    <source>
        <dbReference type="SAM" id="MobiDB-lite"/>
    </source>
</evidence>
<dbReference type="EMBL" id="AP022560">
    <property type="protein sequence ID" value="BBX01600.1"/>
    <property type="molecule type" value="Genomic_DNA"/>
</dbReference>
<dbReference type="AlphaFoldDB" id="A0AAD1HA51"/>
<dbReference type="KEGG" id="mmor:MMOR_25360"/>
<accession>A0AAD1HA51</accession>
<evidence type="ECO:0000313" key="2">
    <source>
        <dbReference type="EMBL" id="BBX01600.1"/>
    </source>
</evidence>
<organism evidence="2 3">
    <name type="scientific">Mycolicibacterium moriokaense</name>
    <dbReference type="NCBI Taxonomy" id="39691"/>
    <lineage>
        <taxon>Bacteria</taxon>
        <taxon>Bacillati</taxon>
        <taxon>Actinomycetota</taxon>
        <taxon>Actinomycetes</taxon>
        <taxon>Mycobacteriales</taxon>
        <taxon>Mycobacteriaceae</taxon>
        <taxon>Mycolicibacterium</taxon>
    </lineage>
</organism>
<reference evidence="2 3" key="1">
    <citation type="journal article" date="2019" name="Emerg. Microbes Infect.">
        <title>Comprehensive subspecies identification of 175 nontuberculous mycobacteria species based on 7547 genomic profiles.</title>
        <authorList>
            <person name="Matsumoto Y."/>
            <person name="Kinjo T."/>
            <person name="Motooka D."/>
            <person name="Nabeya D."/>
            <person name="Jung N."/>
            <person name="Uechi K."/>
            <person name="Horii T."/>
            <person name="Iida T."/>
            <person name="Fujita J."/>
            <person name="Nakamura S."/>
        </authorList>
    </citation>
    <scope>NUCLEOTIDE SEQUENCE [LARGE SCALE GENOMIC DNA]</scope>
    <source>
        <strain evidence="2 3">JCM 6375</strain>
    </source>
</reference>
<dbReference type="Proteomes" id="UP000466681">
    <property type="component" value="Chromosome"/>
</dbReference>
<feature type="compositionally biased region" description="Low complexity" evidence="1">
    <location>
        <begin position="23"/>
        <end position="38"/>
    </location>
</feature>
<protein>
    <submittedName>
        <fullName evidence="2">Uncharacterized protein</fullName>
    </submittedName>
</protein>
<proteinExistence type="predicted"/>
<keyword evidence="3" id="KW-1185">Reference proteome</keyword>
<evidence type="ECO:0000313" key="3">
    <source>
        <dbReference type="Proteomes" id="UP000466681"/>
    </source>
</evidence>
<gene>
    <name evidence="2" type="ORF">MMOR_25360</name>
</gene>